<keyword evidence="2" id="KW-1185">Reference proteome</keyword>
<dbReference type="OrthoDB" id="115056at2"/>
<protein>
    <submittedName>
        <fullName evidence="1">Uncharacterized protein</fullName>
    </submittedName>
</protein>
<comment type="caution">
    <text evidence="1">The sequence shown here is derived from an EMBL/GenBank/DDBJ whole genome shotgun (WGS) entry which is preliminary data.</text>
</comment>
<evidence type="ECO:0000313" key="2">
    <source>
        <dbReference type="Proteomes" id="UP000233786"/>
    </source>
</evidence>
<proteinExistence type="predicted"/>
<dbReference type="Proteomes" id="UP000233786">
    <property type="component" value="Unassembled WGS sequence"/>
</dbReference>
<reference evidence="1" key="1">
    <citation type="submission" date="2017-12" db="EMBL/GenBank/DDBJ databases">
        <title>Sequencing the genomes of 1000 Actinobacteria strains.</title>
        <authorList>
            <person name="Klenk H.-P."/>
        </authorList>
    </citation>
    <scope>NUCLEOTIDE SEQUENCE [LARGE SCALE GENOMIC DNA]</scope>
    <source>
        <strain evidence="1">DSM 44228</strain>
    </source>
</reference>
<dbReference type="RefSeq" id="WP_101376561.1">
    <property type="nucleotide sequence ID" value="NZ_CP061007.1"/>
</dbReference>
<dbReference type="EMBL" id="PJNB01000001">
    <property type="protein sequence ID" value="PKW15885.1"/>
    <property type="molecule type" value="Genomic_DNA"/>
</dbReference>
<dbReference type="Pfam" id="PF19562">
    <property type="entry name" value="DUF6084"/>
    <property type="match status" value="1"/>
</dbReference>
<accession>A0A2N3XYY7</accession>
<dbReference type="AlphaFoldDB" id="A0A2N3XYY7"/>
<sequence>MTAPSAMPELAFDITGAEPVRMAAVPALSFELHVRRVRGGSVRSINLTTAIRIAPARRRYRAAEQEELVELFGVPERWATTMRPLPWARLTTVVGPFDDDVVVPLQLVCTDDVELAVAKYFHAVRDAAVPLDFLFSGTIFHLGPDERLRTTQIDWSQDTTFDLAAGLWHEALGGTRWVRMSEDSFARLHDYRRARALGTWDETISALLARTEQDVS</sequence>
<dbReference type="STRING" id="994479.GCA_000194155_03554"/>
<dbReference type="InterPro" id="IPR045730">
    <property type="entry name" value="DUF6084"/>
</dbReference>
<gene>
    <name evidence="1" type="ORF">A8926_3665</name>
</gene>
<evidence type="ECO:0000313" key="1">
    <source>
        <dbReference type="EMBL" id="PKW15885.1"/>
    </source>
</evidence>
<name>A0A2N3XYY7_SACSN</name>
<organism evidence="1 2">
    <name type="scientific">Saccharopolyspora spinosa</name>
    <dbReference type="NCBI Taxonomy" id="60894"/>
    <lineage>
        <taxon>Bacteria</taxon>
        <taxon>Bacillati</taxon>
        <taxon>Actinomycetota</taxon>
        <taxon>Actinomycetes</taxon>
        <taxon>Pseudonocardiales</taxon>
        <taxon>Pseudonocardiaceae</taxon>
        <taxon>Saccharopolyspora</taxon>
    </lineage>
</organism>